<dbReference type="Proteomes" id="UP001152795">
    <property type="component" value="Unassembled WGS sequence"/>
</dbReference>
<feature type="compositionally biased region" description="Basic and acidic residues" evidence="3">
    <location>
        <begin position="1"/>
        <end position="17"/>
    </location>
</feature>
<name>A0A7D9HSG1_PARCT</name>
<evidence type="ECO:0000256" key="2">
    <source>
        <dbReference type="ARBA" id="ARBA00022840"/>
    </source>
</evidence>
<dbReference type="PROSITE" id="PS50011">
    <property type="entry name" value="PROTEIN_KINASE_DOM"/>
    <property type="match status" value="1"/>
</dbReference>
<keyword evidence="5" id="KW-1185">Reference proteome</keyword>
<proteinExistence type="predicted"/>
<dbReference type="Gene3D" id="1.10.510.10">
    <property type="entry name" value="Transferase(Phosphotransferase) domain 1"/>
    <property type="match status" value="1"/>
</dbReference>
<gene>
    <name evidence="4" type="ORF">PACLA_8A006983</name>
</gene>
<evidence type="ECO:0000256" key="1">
    <source>
        <dbReference type="ARBA" id="ARBA00022741"/>
    </source>
</evidence>
<reference evidence="4" key="1">
    <citation type="submission" date="2020-04" db="EMBL/GenBank/DDBJ databases">
        <authorList>
            <person name="Alioto T."/>
            <person name="Alioto T."/>
            <person name="Gomez Garrido J."/>
        </authorList>
    </citation>
    <scope>NUCLEOTIDE SEQUENCE</scope>
    <source>
        <strain evidence="4">A484AB</strain>
    </source>
</reference>
<protein>
    <submittedName>
        <fullName evidence="4">Dual specificity kinase shkC-like</fullName>
    </submittedName>
</protein>
<feature type="compositionally biased region" description="Polar residues" evidence="3">
    <location>
        <begin position="174"/>
        <end position="190"/>
    </location>
</feature>
<evidence type="ECO:0000313" key="5">
    <source>
        <dbReference type="Proteomes" id="UP001152795"/>
    </source>
</evidence>
<dbReference type="GO" id="GO:0005524">
    <property type="term" value="F:ATP binding"/>
    <property type="evidence" value="ECO:0007669"/>
    <property type="project" value="UniProtKB-UniRule"/>
</dbReference>
<dbReference type="InterPro" id="IPR008271">
    <property type="entry name" value="Ser/Thr_kinase_AS"/>
</dbReference>
<feature type="compositionally biased region" description="Basic and acidic residues" evidence="3">
    <location>
        <begin position="404"/>
        <end position="420"/>
    </location>
</feature>
<dbReference type="InterPro" id="IPR011009">
    <property type="entry name" value="Kinase-like_dom_sf"/>
</dbReference>
<dbReference type="InterPro" id="IPR000719">
    <property type="entry name" value="Prot_kinase_dom"/>
</dbReference>
<keyword evidence="2" id="KW-0067">ATP-binding</keyword>
<dbReference type="GO" id="GO:0004674">
    <property type="term" value="F:protein serine/threonine kinase activity"/>
    <property type="evidence" value="ECO:0007669"/>
    <property type="project" value="TreeGrafter"/>
</dbReference>
<dbReference type="SMART" id="SM00220">
    <property type="entry name" value="S_TKc"/>
    <property type="match status" value="1"/>
</dbReference>
<dbReference type="AlphaFoldDB" id="A0A7D9HSG1"/>
<feature type="compositionally biased region" description="Basic residues" evidence="3">
    <location>
        <begin position="20"/>
        <end position="33"/>
    </location>
</feature>
<evidence type="ECO:0000313" key="4">
    <source>
        <dbReference type="EMBL" id="CAB3988725.1"/>
    </source>
</evidence>
<feature type="region of interest" description="Disordered" evidence="3">
    <location>
        <begin position="144"/>
        <end position="196"/>
    </location>
</feature>
<dbReference type="PROSITE" id="PS00108">
    <property type="entry name" value="PROTEIN_KINASE_ST"/>
    <property type="match status" value="1"/>
</dbReference>
<feature type="region of interest" description="Disordered" evidence="3">
    <location>
        <begin position="404"/>
        <end position="423"/>
    </location>
</feature>
<accession>A0A7D9HSG1</accession>
<dbReference type="InterPro" id="IPR017441">
    <property type="entry name" value="Protein_kinase_ATP_BS"/>
</dbReference>
<sequence>MKQIRAKEKNSPKDEQKTSTTRKKSKQSRSKMGKTRNINYGWLHRTSSDNAYKQLKRLEGASVRTVPYDEEETYFTLDFLKNEACRLFFPEDFEIEIGSFSQEPILAFVDTRGNPCSYLEYLRDRGLYPSKSYIYLMTTARGDKNTGTRDNISSEPKATKQHTDMDDENESEADATNSKHVARRLQNSESNEAECEIKDPVKKDDLVKDGNIYGVCIDGIDVTPSKNQITIEYEELTEFSYSEVTIRSLANSLEQCYWDKSLSDPFIRNEGFDNFCPLEHGFTVTAIHKADTCYLERVFSPSCESFEESTSRFFYPCRDNSSNDIIIHHPLEIWGYDENRLMLGVVTSFMDNPEVEYVWYNGGDIARQGHNLCCIPVNEPGIYKVEVRVDGKAEMSKPIKVELLKNLEDPPTDEKKKNAEPEASIKSPHFLPFVDKNQVTFTNEIGRGSYGVVFKGVWSGTDVAIKDIKVRNAKRLKSVMETEVQVHTMVRHPNITQIMAVSMEKNHLYIVSEFVNGANLEELLFGEDVEVKENISEKKIFIAKQVTQAAAYLHNLSPPIVHRDIKPANIVVAKDSYVTKLCDMGLSKLKSATMQAVTATGVPGTPHYMAPECILRKKKSDLNSDV</sequence>
<keyword evidence="1" id="KW-0547">Nucleotide-binding</keyword>
<keyword evidence="4" id="KW-0808">Transferase</keyword>
<evidence type="ECO:0000256" key="3">
    <source>
        <dbReference type="SAM" id="MobiDB-lite"/>
    </source>
</evidence>
<dbReference type="OrthoDB" id="10069952at2759"/>
<dbReference type="SUPFAM" id="SSF56112">
    <property type="entry name" value="Protein kinase-like (PK-like)"/>
    <property type="match status" value="1"/>
</dbReference>
<dbReference type="PROSITE" id="PS00107">
    <property type="entry name" value="PROTEIN_KINASE_ATP"/>
    <property type="match status" value="1"/>
</dbReference>
<feature type="region of interest" description="Disordered" evidence="3">
    <location>
        <begin position="1"/>
        <end position="33"/>
    </location>
</feature>
<dbReference type="PANTHER" id="PTHR44329">
    <property type="entry name" value="SERINE/THREONINE-PROTEIN KINASE TNNI3K-RELATED"/>
    <property type="match status" value="1"/>
</dbReference>
<dbReference type="InterPro" id="IPR051681">
    <property type="entry name" value="Ser/Thr_Kinases-Pseudokinases"/>
</dbReference>
<dbReference type="PANTHER" id="PTHR44329:SF298">
    <property type="entry name" value="MIXED LINEAGE KINASE DOMAIN-LIKE PROTEIN"/>
    <property type="match status" value="1"/>
</dbReference>
<organism evidence="4 5">
    <name type="scientific">Paramuricea clavata</name>
    <name type="common">Red gorgonian</name>
    <name type="synonym">Violescent sea-whip</name>
    <dbReference type="NCBI Taxonomy" id="317549"/>
    <lineage>
        <taxon>Eukaryota</taxon>
        <taxon>Metazoa</taxon>
        <taxon>Cnidaria</taxon>
        <taxon>Anthozoa</taxon>
        <taxon>Octocorallia</taxon>
        <taxon>Malacalcyonacea</taxon>
        <taxon>Plexauridae</taxon>
        <taxon>Paramuricea</taxon>
    </lineage>
</organism>
<dbReference type="EMBL" id="CACRXK020001370">
    <property type="protein sequence ID" value="CAB3988725.1"/>
    <property type="molecule type" value="Genomic_DNA"/>
</dbReference>
<comment type="caution">
    <text evidence="4">The sequence shown here is derived from an EMBL/GenBank/DDBJ whole genome shotgun (WGS) entry which is preliminary data.</text>
</comment>
<dbReference type="Pfam" id="PF00069">
    <property type="entry name" value="Pkinase"/>
    <property type="match status" value="1"/>
</dbReference>
<keyword evidence="4" id="KW-0418">Kinase</keyword>